<organism evidence="1 2">
    <name type="scientific">Arctium lappa</name>
    <name type="common">Greater burdock</name>
    <name type="synonym">Lappa major</name>
    <dbReference type="NCBI Taxonomy" id="4217"/>
    <lineage>
        <taxon>Eukaryota</taxon>
        <taxon>Viridiplantae</taxon>
        <taxon>Streptophyta</taxon>
        <taxon>Embryophyta</taxon>
        <taxon>Tracheophyta</taxon>
        <taxon>Spermatophyta</taxon>
        <taxon>Magnoliopsida</taxon>
        <taxon>eudicotyledons</taxon>
        <taxon>Gunneridae</taxon>
        <taxon>Pentapetalae</taxon>
        <taxon>asterids</taxon>
        <taxon>campanulids</taxon>
        <taxon>Asterales</taxon>
        <taxon>Asteraceae</taxon>
        <taxon>Carduoideae</taxon>
        <taxon>Cardueae</taxon>
        <taxon>Arctiinae</taxon>
        <taxon>Arctium</taxon>
    </lineage>
</organism>
<dbReference type="EMBL" id="CM042061">
    <property type="protein sequence ID" value="KAI3672450.1"/>
    <property type="molecule type" value="Genomic_DNA"/>
</dbReference>
<dbReference type="Proteomes" id="UP001055879">
    <property type="component" value="Linkage Group LG15"/>
</dbReference>
<name>A0ACB8XPD7_ARCLA</name>
<proteinExistence type="predicted"/>
<comment type="caution">
    <text evidence="1">The sequence shown here is derived from an EMBL/GenBank/DDBJ whole genome shotgun (WGS) entry which is preliminary data.</text>
</comment>
<gene>
    <name evidence="1" type="ORF">L6452_38538</name>
</gene>
<evidence type="ECO:0000313" key="1">
    <source>
        <dbReference type="EMBL" id="KAI3672450.1"/>
    </source>
</evidence>
<accession>A0ACB8XPD7</accession>
<protein>
    <submittedName>
        <fullName evidence="1">Uncharacterized protein</fullName>
    </submittedName>
</protein>
<sequence>MVTKGNGGTSEGLGENSSSNTSDQSPIEPNLVAMQAMQAPEAMHAMHEQPAMGLSMHPPLVQPVGEVGGNSQSESGNVDKGKGIERE</sequence>
<reference evidence="1 2" key="2">
    <citation type="journal article" date="2022" name="Mol. Ecol. Resour.">
        <title>The genomes of chicory, endive, great burdock and yacon provide insights into Asteraceae paleo-polyploidization history and plant inulin production.</title>
        <authorList>
            <person name="Fan W."/>
            <person name="Wang S."/>
            <person name="Wang H."/>
            <person name="Wang A."/>
            <person name="Jiang F."/>
            <person name="Liu H."/>
            <person name="Zhao H."/>
            <person name="Xu D."/>
            <person name="Zhang Y."/>
        </authorList>
    </citation>
    <scope>NUCLEOTIDE SEQUENCE [LARGE SCALE GENOMIC DNA]</scope>
    <source>
        <strain evidence="2">cv. Niubang</strain>
    </source>
</reference>
<reference evidence="2" key="1">
    <citation type="journal article" date="2022" name="Mol. Ecol. Resour.">
        <title>The genomes of chicory, endive, great burdock and yacon provide insights into Asteraceae palaeo-polyploidization history and plant inulin production.</title>
        <authorList>
            <person name="Fan W."/>
            <person name="Wang S."/>
            <person name="Wang H."/>
            <person name="Wang A."/>
            <person name="Jiang F."/>
            <person name="Liu H."/>
            <person name="Zhao H."/>
            <person name="Xu D."/>
            <person name="Zhang Y."/>
        </authorList>
    </citation>
    <scope>NUCLEOTIDE SEQUENCE [LARGE SCALE GENOMIC DNA]</scope>
    <source>
        <strain evidence="2">cv. Niubang</strain>
    </source>
</reference>
<evidence type="ECO:0000313" key="2">
    <source>
        <dbReference type="Proteomes" id="UP001055879"/>
    </source>
</evidence>
<keyword evidence="2" id="KW-1185">Reference proteome</keyword>